<evidence type="ECO:0000256" key="5">
    <source>
        <dbReference type="ARBA" id="ARBA00022741"/>
    </source>
</evidence>
<keyword evidence="2" id="KW-1003">Cell membrane</keyword>
<dbReference type="PROSITE" id="PS00211">
    <property type="entry name" value="ABC_TRANSPORTER_1"/>
    <property type="match status" value="1"/>
</dbReference>
<evidence type="ECO:0000256" key="3">
    <source>
        <dbReference type="ARBA" id="ARBA00022597"/>
    </source>
</evidence>
<dbReference type="PANTHER" id="PTHR43790">
    <property type="entry name" value="CARBOHYDRATE TRANSPORT ATP-BINDING PROTEIN MG119-RELATED"/>
    <property type="match status" value="1"/>
</dbReference>
<dbReference type="PANTHER" id="PTHR43790:SF3">
    <property type="entry name" value="D-ALLOSE IMPORT ATP-BINDING PROTEIN ALSA-RELATED"/>
    <property type="match status" value="1"/>
</dbReference>
<reference evidence="11" key="1">
    <citation type="journal article" date="2019" name="Int. J. Syst. Evol. Microbiol.">
        <title>The Global Catalogue of Microorganisms (GCM) 10K type strain sequencing project: providing services to taxonomists for standard genome sequencing and annotation.</title>
        <authorList>
            <consortium name="The Broad Institute Genomics Platform"/>
            <consortium name="The Broad Institute Genome Sequencing Center for Infectious Disease"/>
            <person name="Wu L."/>
            <person name="Ma J."/>
        </authorList>
    </citation>
    <scope>NUCLEOTIDE SEQUENCE [LARGE SCALE GENOMIC DNA]</scope>
    <source>
        <strain evidence="11">JCM 12165</strain>
    </source>
</reference>
<dbReference type="CDD" id="cd03216">
    <property type="entry name" value="ABC_Carb_Monos_I"/>
    <property type="match status" value="1"/>
</dbReference>
<evidence type="ECO:0000256" key="1">
    <source>
        <dbReference type="ARBA" id="ARBA00022448"/>
    </source>
</evidence>
<dbReference type="InterPro" id="IPR003439">
    <property type="entry name" value="ABC_transporter-like_ATP-bd"/>
</dbReference>
<dbReference type="Gene3D" id="3.40.50.300">
    <property type="entry name" value="P-loop containing nucleotide triphosphate hydrolases"/>
    <property type="match status" value="2"/>
</dbReference>
<dbReference type="GO" id="GO:0005524">
    <property type="term" value="F:ATP binding"/>
    <property type="evidence" value="ECO:0007669"/>
    <property type="project" value="UniProtKB-KW"/>
</dbReference>
<feature type="domain" description="ABC transporter" evidence="9">
    <location>
        <begin position="270"/>
        <end position="514"/>
    </location>
</feature>
<keyword evidence="4" id="KW-0677">Repeat</keyword>
<evidence type="ECO:0000256" key="6">
    <source>
        <dbReference type="ARBA" id="ARBA00022840"/>
    </source>
</evidence>
<comment type="caution">
    <text evidence="10">The sequence shown here is derived from an EMBL/GenBank/DDBJ whole genome shotgun (WGS) entry which is preliminary data.</text>
</comment>
<evidence type="ECO:0000256" key="8">
    <source>
        <dbReference type="ARBA" id="ARBA00023136"/>
    </source>
</evidence>
<dbReference type="SMART" id="SM00382">
    <property type="entry name" value="AAA"/>
    <property type="match status" value="2"/>
</dbReference>
<keyword evidence="7" id="KW-1278">Translocase</keyword>
<keyword evidence="3" id="KW-0762">Sugar transport</keyword>
<dbReference type="InterPro" id="IPR017871">
    <property type="entry name" value="ABC_transporter-like_CS"/>
</dbReference>
<dbReference type="InterPro" id="IPR050107">
    <property type="entry name" value="ABC_carbohydrate_import_ATPase"/>
</dbReference>
<evidence type="ECO:0000313" key="10">
    <source>
        <dbReference type="EMBL" id="MFD1531329.1"/>
    </source>
</evidence>
<evidence type="ECO:0000256" key="2">
    <source>
        <dbReference type="ARBA" id="ARBA00022475"/>
    </source>
</evidence>
<dbReference type="Pfam" id="PF00005">
    <property type="entry name" value="ABC_tran"/>
    <property type="match status" value="2"/>
</dbReference>
<feature type="domain" description="ABC transporter" evidence="9">
    <location>
        <begin position="20"/>
        <end position="256"/>
    </location>
</feature>
<evidence type="ECO:0000256" key="4">
    <source>
        <dbReference type="ARBA" id="ARBA00022737"/>
    </source>
</evidence>
<name>A0ABW4FN25_9PSEU</name>
<protein>
    <submittedName>
        <fullName evidence="10">Sugar ABC transporter ATP-binding protein</fullName>
    </submittedName>
</protein>
<gene>
    <name evidence="10" type="ORF">ACFSCY_17975</name>
</gene>
<dbReference type="EMBL" id="JBHUCP010000011">
    <property type="protein sequence ID" value="MFD1531329.1"/>
    <property type="molecule type" value="Genomic_DNA"/>
</dbReference>
<keyword evidence="1" id="KW-0813">Transport</keyword>
<dbReference type="Proteomes" id="UP001597145">
    <property type="component" value="Unassembled WGS sequence"/>
</dbReference>
<evidence type="ECO:0000313" key="11">
    <source>
        <dbReference type="Proteomes" id="UP001597145"/>
    </source>
</evidence>
<dbReference type="SUPFAM" id="SSF52540">
    <property type="entry name" value="P-loop containing nucleoside triphosphate hydrolases"/>
    <property type="match status" value="2"/>
</dbReference>
<dbReference type="CDD" id="cd03215">
    <property type="entry name" value="ABC_Carb_Monos_II"/>
    <property type="match status" value="1"/>
</dbReference>
<dbReference type="RefSeq" id="WP_343983829.1">
    <property type="nucleotide sequence ID" value="NZ_BAAAJG010000016.1"/>
</dbReference>
<dbReference type="PROSITE" id="PS50893">
    <property type="entry name" value="ABC_TRANSPORTER_2"/>
    <property type="match status" value="2"/>
</dbReference>
<accession>A0ABW4FN25</accession>
<keyword evidence="8" id="KW-0472">Membrane</keyword>
<dbReference type="InterPro" id="IPR003593">
    <property type="entry name" value="AAA+_ATPase"/>
</dbReference>
<keyword evidence="6 10" id="KW-0067">ATP-binding</keyword>
<keyword evidence="5" id="KW-0547">Nucleotide-binding</keyword>
<keyword evidence="11" id="KW-1185">Reference proteome</keyword>
<evidence type="ECO:0000259" key="9">
    <source>
        <dbReference type="PROSITE" id="PS50893"/>
    </source>
</evidence>
<sequence>MTAVASVHERGGPAPAAPLIRISEVSKAFGGVQALDRVSFEIRPGVVHGLVGANGAGKSTLIRCLAGIGLPDSGSIEVDGVVAPIASPDDATRLGLAFIHQEMSLIPGWDVLRNMALGIPPRTRFGVIDWRPTRQRAAEVAHRLGMRFALTTNVDDLSTADQWLVLIGRALMRDARMIAMDEPTASLSVEEATRLHGIVRELVAAGTAIVFVSHRLDEVSALCEDVTVFKDGRVTKRVVGEPTSKAELVRAIVGRDLEIPEHGHEPAPTGRTVLEVRGVSDGSRVRDVSLTVREGEVVGLGGLVGAGRTELVKLVYGAARATAGEVLLDGRPTGFRSPADAVRAGVGLVPEERRSEGLFLERTIDFNINVASLDSLRHSRALPLLRTTAGRRRAQEVADRVAVKAESVDVPVGSLSGGNQQKVAIARWLLEPPRLLILDEPSRGVDVGARAEVHRVVRELAARGTAVLAVSSDNEELVALCDRVLVMAEGRVTGELSGAGITEERIVSLSFARHAGDDGADDYGADDYGAGGTPA</sequence>
<evidence type="ECO:0000256" key="7">
    <source>
        <dbReference type="ARBA" id="ARBA00022967"/>
    </source>
</evidence>
<organism evidence="10 11">
    <name type="scientific">Pseudonocardia aurantiaca</name>
    <dbReference type="NCBI Taxonomy" id="75290"/>
    <lineage>
        <taxon>Bacteria</taxon>
        <taxon>Bacillati</taxon>
        <taxon>Actinomycetota</taxon>
        <taxon>Actinomycetes</taxon>
        <taxon>Pseudonocardiales</taxon>
        <taxon>Pseudonocardiaceae</taxon>
        <taxon>Pseudonocardia</taxon>
    </lineage>
</organism>
<proteinExistence type="predicted"/>
<dbReference type="InterPro" id="IPR027417">
    <property type="entry name" value="P-loop_NTPase"/>
</dbReference>